<feature type="transmembrane region" description="Helical" evidence="1">
    <location>
        <begin position="73"/>
        <end position="92"/>
    </location>
</feature>
<dbReference type="AlphaFoldDB" id="M0ELN0"/>
<evidence type="ECO:0000313" key="2">
    <source>
        <dbReference type="EMBL" id="ELZ47792.1"/>
    </source>
</evidence>
<proteinExistence type="predicted"/>
<dbReference type="PATRIC" id="fig|1227465.4.peg.435"/>
<dbReference type="STRING" id="1227465.C463_02221"/>
<reference evidence="2 3" key="1">
    <citation type="journal article" date="2014" name="PLoS Genet.">
        <title>Phylogenetically driven sequencing of extremely halophilic archaea reveals strategies for static and dynamic osmo-response.</title>
        <authorList>
            <person name="Becker E.A."/>
            <person name="Seitzer P.M."/>
            <person name="Tritt A."/>
            <person name="Larsen D."/>
            <person name="Krusor M."/>
            <person name="Yao A.I."/>
            <person name="Wu D."/>
            <person name="Madern D."/>
            <person name="Eisen J.A."/>
            <person name="Darling A.E."/>
            <person name="Facciotti M.T."/>
        </authorList>
    </citation>
    <scope>NUCLEOTIDE SEQUENCE [LARGE SCALE GENOMIC DNA]</scope>
    <source>
        <strain evidence="2 3">DSM 19288</strain>
    </source>
</reference>
<dbReference type="Proteomes" id="UP000011586">
    <property type="component" value="Unassembled WGS sequence"/>
</dbReference>
<organism evidence="2 3">
    <name type="scientific">Halorubrum californiense DSM 19288</name>
    <dbReference type="NCBI Taxonomy" id="1227465"/>
    <lineage>
        <taxon>Archaea</taxon>
        <taxon>Methanobacteriati</taxon>
        <taxon>Methanobacteriota</taxon>
        <taxon>Stenosarchaea group</taxon>
        <taxon>Halobacteria</taxon>
        <taxon>Halobacteriales</taxon>
        <taxon>Haloferacaceae</taxon>
        <taxon>Halorubrum</taxon>
    </lineage>
</organism>
<evidence type="ECO:0000313" key="3">
    <source>
        <dbReference type="Proteomes" id="UP000011586"/>
    </source>
</evidence>
<gene>
    <name evidence="2" type="ORF">C463_02221</name>
</gene>
<evidence type="ECO:0000256" key="1">
    <source>
        <dbReference type="SAM" id="Phobius"/>
    </source>
</evidence>
<feature type="transmembrane region" description="Helical" evidence="1">
    <location>
        <begin position="113"/>
        <end position="130"/>
    </location>
</feature>
<feature type="transmembrane region" description="Helical" evidence="1">
    <location>
        <begin position="50"/>
        <end position="67"/>
    </location>
</feature>
<protein>
    <submittedName>
        <fullName evidence="2">Uncharacterized protein</fullName>
    </submittedName>
</protein>
<keyword evidence="3" id="KW-1185">Reference proteome</keyword>
<dbReference type="EMBL" id="AOJK01000011">
    <property type="protein sequence ID" value="ELZ47792.1"/>
    <property type="molecule type" value="Genomic_DNA"/>
</dbReference>
<keyword evidence="1" id="KW-0472">Membrane</keyword>
<feature type="transmembrane region" description="Helical" evidence="1">
    <location>
        <begin position="142"/>
        <end position="159"/>
    </location>
</feature>
<comment type="caution">
    <text evidence="2">The sequence shown here is derived from an EMBL/GenBank/DDBJ whole genome shotgun (WGS) entry which is preliminary data.</text>
</comment>
<keyword evidence="1" id="KW-0812">Transmembrane</keyword>
<accession>M0ELN0</accession>
<feature type="transmembrane region" description="Helical" evidence="1">
    <location>
        <begin position="15"/>
        <end position="38"/>
    </location>
</feature>
<sequence>MTLSLLNLAVPRDAVTYGFSGVNMALVGFLPVAIGRYIEAKRGRPIDTGLLLAAFFLSVSGIAIFAVPRSPLASAVGTAGLTLCVLFGGSAVRQELRLADSRGRWRASASDPVVIVGIGTWILLLATAFPQTVATDGSVTNVYVHFVGYALGFMTAYLAHEWKLFENRVEKRVDTGRLGSS</sequence>
<keyword evidence="1" id="KW-1133">Transmembrane helix</keyword>
<name>M0ELN0_9EURY</name>